<evidence type="ECO:0000256" key="2">
    <source>
        <dbReference type="SAM" id="SignalP"/>
    </source>
</evidence>
<evidence type="ECO:0000313" key="3">
    <source>
        <dbReference type="EMBL" id="QCT41884.1"/>
    </source>
</evidence>
<feature type="chain" id="PRO_5020576375" description="TrbC/VIRB2 family protein" evidence="2">
    <location>
        <begin position="29"/>
        <end position="129"/>
    </location>
</feature>
<protein>
    <recommendedName>
        <fullName evidence="5">TrbC/VIRB2 family protein</fullName>
    </recommendedName>
</protein>
<keyword evidence="1" id="KW-0812">Transmembrane</keyword>
<organism evidence="3 4">
    <name type="scientific">Candidatus Nanosynbacter featherlites</name>
    <dbReference type="NCBI Taxonomy" id="2572088"/>
    <lineage>
        <taxon>Bacteria</taxon>
        <taxon>Candidatus Saccharimonadota</taxon>
        <taxon>Candidatus Saccharimonadia</taxon>
        <taxon>Candidatus Nanosynbacterales</taxon>
        <taxon>Candidatus Nanosynbacteraceae</taxon>
        <taxon>Candidatus Nanosynbacter</taxon>
    </lineage>
</organism>
<dbReference type="KEGG" id="nft:FBF37_00065"/>
<keyword evidence="4" id="KW-1185">Reference proteome</keyword>
<accession>A0A4P9A299</accession>
<dbReference type="EMBL" id="CP040004">
    <property type="protein sequence ID" value="QCT41884.1"/>
    <property type="molecule type" value="Genomic_DNA"/>
</dbReference>
<evidence type="ECO:0008006" key="5">
    <source>
        <dbReference type="Google" id="ProtNLM"/>
    </source>
</evidence>
<gene>
    <name evidence="3" type="ORF">FBF37_00065</name>
</gene>
<dbReference type="AlphaFoldDB" id="A0A4P9A299"/>
<name>A0A4P9A299_9BACT</name>
<dbReference type="RefSeq" id="WP_138078292.1">
    <property type="nucleotide sequence ID" value="NZ_CP040004.1"/>
</dbReference>
<dbReference type="InterPro" id="IPR043993">
    <property type="entry name" value="T4SS_pilin"/>
</dbReference>
<keyword evidence="1" id="KW-0472">Membrane</keyword>
<evidence type="ECO:0000256" key="1">
    <source>
        <dbReference type="SAM" id="Phobius"/>
    </source>
</evidence>
<dbReference type="OrthoDB" id="9795066at2"/>
<reference evidence="3 4" key="1">
    <citation type="submission" date="2019-04" db="EMBL/GenBank/DDBJ databases">
        <title>Saccharibacteria TM7 genomes.</title>
        <authorList>
            <person name="Bor B."/>
            <person name="He X."/>
            <person name="Chen T."/>
            <person name="Dewhirst F.E."/>
        </authorList>
    </citation>
    <scope>NUCLEOTIDE SEQUENCE [LARGE SCALE GENOMIC DNA]</scope>
    <source>
        <strain evidence="3 4">BB001</strain>
    </source>
</reference>
<keyword evidence="1" id="KW-1133">Transmembrane helix</keyword>
<sequence length="129" mass="13680">MVNRNFFTKTIIAVVLLVGFAVSTPVFAEEESAKKCAGVDTSTIECGGKSGKDAIFDIVRQAVKILTMGVGVTAVGAVVYGGILFSSSGDKPENIKKAREIWINVVIGLLLYAFFVTLTQFLIPGGVFS</sequence>
<keyword evidence="2" id="KW-0732">Signal</keyword>
<proteinExistence type="predicted"/>
<feature type="transmembrane region" description="Helical" evidence="1">
    <location>
        <begin position="101"/>
        <end position="123"/>
    </location>
</feature>
<feature type="transmembrane region" description="Helical" evidence="1">
    <location>
        <begin position="65"/>
        <end position="89"/>
    </location>
</feature>
<dbReference type="Proteomes" id="UP000310639">
    <property type="component" value="Chromosome"/>
</dbReference>
<dbReference type="Pfam" id="PF18895">
    <property type="entry name" value="T4SS_pilin"/>
    <property type="match status" value="1"/>
</dbReference>
<feature type="signal peptide" evidence="2">
    <location>
        <begin position="1"/>
        <end position="28"/>
    </location>
</feature>
<evidence type="ECO:0000313" key="4">
    <source>
        <dbReference type="Proteomes" id="UP000310639"/>
    </source>
</evidence>